<name>A0A2T7EVA2_9POAL</name>
<protein>
    <submittedName>
        <fullName evidence="2">Uncharacterized protein</fullName>
    </submittedName>
</protein>
<reference evidence="2 3" key="1">
    <citation type="submission" date="2018-04" db="EMBL/GenBank/DDBJ databases">
        <title>WGS assembly of Panicum hallii var. hallii HAL2.</title>
        <authorList>
            <person name="Lovell J."/>
            <person name="Jenkins J."/>
            <person name="Lowry D."/>
            <person name="Mamidi S."/>
            <person name="Sreedasyam A."/>
            <person name="Weng X."/>
            <person name="Barry K."/>
            <person name="Bonette J."/>
            <person name="Campitelli B."/>
            <person name="Daum C."/>
            <person name="Gordon S."/>
            <person name="Gould B."/>
            <person name="Lipzen A."/>
            <person name="MacQueen A."/>
            <person name="Palacio-Mejia J."/>
            <person name="Plott C."/>
            <person name="Shakirov E."/>
            <person name="Shu S."/>
            <person name="Yoshinaga Y."/>
            <person name="Zane M."/>
            <person name="Rokhsar D."/>
            <person name="Grimwood J."/>
            <person name="Schmutz J."/>
            <person name="Juenger T."/>
        </authorList>
    </citation>
    <scope>NUCLEOTIDE SEQUENCE [LARGE SCALE GENOMIC DNA]</scope>
    <source>
        <strain evidence="3">cv. HAL2</strain>
    </source>
</reference>
<evidence type="ECO:0000256" key="1">
    <source>
        <dbReference type="SAM" id="MobiDB-lite"/>
    </source>
</evidence>
<organism evidence="2 3">
    <name type="scientific">Panicum hallii var. hallii</name>
    <dbReference type="NCBI Taxonomy" id="1504633"/>
    <lineage>
        <taxon>Eukaryota</taxon>
        <taxon>Viridiplantae</taxon>
        <taxon>Streptophyta</taxon>
        <taxon>Embryophyta</taxon>
        <taxon>Tracheophyta</taxon>
        <taxon>Spermatophyta</taxon>
        <taxon>Magnoliopsida</taxon>
        <taxon>Liliopsida</taxon>
        <taxon>Poales</taxon>
        <taxon>Poaceae</taxon>
        <taxon>PACMAD clade</taxon>
        <taxon>Panicoideae</taxon>
        <taxon>Panicodae</taxon>
        <taxon>Paniceae</taxon>
        <taxon>Panicinae</taxon>
        <taxon>Panicum</taxon>
        <taxon>Panicum sect. Panicum</taxon>
    </lineage>
</organism>
<evidence type="ECO:0000313" key="3">
    <source>
        <dbReference type="Proteomes" id="UP000244336"/>
    </source>
</evidence>
<proteinExistence type="predicted"/>
<dbReference type="AlphaFoldDB" id="A0A2T7EVA2"/>
<evidence type="ECO:0000313" key="2">
    <source>
        <dbReference type="EMBL" id="PUZ71756.1"/>
    </source>
</evidence>
<feature type="compositionally biased region" description="Low complexity" evidence="1">
    <location>
        <begin position="17"/>
        <end position="30"/>
    </location>
</feature>
<gene>
    <name evidence="2" type="ORF">GQ55_2G339700</name>
</gene>
<dbReference type="EMBL" id="CM009750">
    <property type="protein sequence ID" value="PUZ71756.1"/>
    <property type="molecule type" value="Genomic_DNA"/>
</dbReference>
<dbReference type="Proteomes" id="UP000244336">
    <property type="component" value="Chromosome 2"/>
</dbReference>
<sequence length="137" mass="14641">MSPRPRKCRGIAYGKESTSTPSAAAAAASRRTAHLSGILEHPGRSRRTSPLSGRHPAPRLPPQCWWCAPRGRPPPGRSALGSCPARRPSPPPGMSSLSPAEAVKLDPSSHVQQGRWIWMYNDGVGAASRLRPPVSLI</sequence>
<dbReference type="Gramene" id="PUZ71756">
    <property type="protein sequence ID" value="PUZ71756"/>
    <property type="gene ID" value="GQ55_2G339700"/>
</dbReference>
<feature type="region of interest" description="Disordered" evidence="1">
    <location>
        <begin position="1"/>
        <end position="57"/>
    </location>
</feature>
<accession>A0A2T7EVA2</accession>
<feature type="region of interest" description="Disordered" evidence="1">
    <location>
        <begin position="74"/>
        <end position="108"/>
    </location>
</feature>
<keyword evidence="3" id="KW-1185">Reference proteome</keyword>